<comment type="caution">
    <text evidence="1">The sequence shown here is derived from an EMBL/GenBank/DDBJ whole genome shotgun (WGS) entry which is preliminary data.</text>
</comment>
<proteinExistence type="predicted"/>
<accession>D1NW18</accession>
<dbReference type="Proteomes" id="UP000003656">
    <property type="component" value="Unassembled WGS sequence"/>
</dbReference>
<sequence>MIPTCVFPDQPGQGSGACGPETASPLTSLVRGVAFFGLELQFC</sequence>
<protein>
    <submittedName>
        <fullName evidence="1">Uncharacterized protein</fullName>
    </submittedName>
</protein>
<evidence type="ECO:0000313" key="2">
    <source>
        <dbReference type="Proteomes" id="UP000003656"/>
    </source>
</evidence>
<gene>
    <name evidence="1" type="ORF">BIFGAL_04063</name>
</gene>
<reference evidence="1 2" key="1">
    <citation type="submission" date="2009-11" db="EMBL/GenBank/DDBJ databases">
        <authorList>
            <person name="Weinstock G."/>
            <person name="Sodergren E."/>
            <person name="Clifton S."/>
            <person name="Fulton L."/>
            <person name="Fulton B."/>
            <person name="Courtney L."/>
            <person name="Fronick C."/>
            <person name="Harrison M."/>
            <person name="Strong C."/>
            <person name="Farmer C."/>
            <person name="Delahaunty K."/>
            <person name="Markovic C."/>
            <person name="Hall O."/>
            <person name="Minx P."/>
            <person name="Tomlinson C."/>
            <person name="Mitreva M."/>
            <person name="Nelson J."/>
            <person name="Hou S."/>
            <person name="Wollam A."/>
            <person name="Pepin K.H."/>
            <person name="Johnson M."/>
            <person name="Bhonagiri V."/>
            <person name="Nash W.E."/>
            <person name="Warren W."/>
            <person name="Chinwalla A."/>
            <person name="Mardis E.R."/>
            <person name="Wilson R.K."/>
        </authorList>
    </citation>
    <scope>NUCLEOTIDE SEQUENCE [LARGE SCALE GENOMIC DNA]</scope>
    <source>
        <strain evidence="1 2">DSM 20093</strain>
    </source>
</reference>
<dbReference type="AlphaFoldDB" id="D1NW18"/>
<dbReference type="EMBL" id="ABXB03000004">
    <property type="protein sequence ID" value="EFA22304.1"/>
    <property type="molecule type" value="Genomic_DNA"/>
</dbReference>
<name>D1NW18_9BIFI</name>
<organism evidence="1 2">
    <name type="scientific">Bifidobacterium gallicum DSM 20093 = LMG 11596</name>
    <dbReference type="NCBI Taxonomy" id="561180"/>
    <lineage>
        <taxon>Bacteria</taxon>
        <taxon>Bacillati</taxon>
        <taxon>Actinomycetota</taxon>
        <taxon>Actinomycetes</taxon>
        <taxon>Bifidobacteriales</taxon>
        <taxon>Bifidobacteriaceae</taxon>
        <taxon>Bifidobacterium</taxon>
    </lineage>
</organism>
<dbReference type="STRING" id="561180.BIFGAL_04063"/>
<evidence type="ECO:0000313" key="1">
    <source>
        <dbReference type="EMBL" id="EFA22304.1"/>
    </source>
</evidence>